<name>A0A9C6T7J4_DROAB</name>
<feature type="domain" description="DUF243" evidence="2">
    <location>
        <begin position="134"/>
        <end position="235"/>
    </location>
</feature>
<evidence type="ECO:0000313" key="3">
    <source>
        <dbReference type="Proteomes" id="UP000515160"/>
    </source>
</evidence>
<feature type="chain" id="PRO_5039334941" evidence="1">
    <location>
        <begin position="16"/>
        <end position="311"/>
    </location>
</feature>
<sequence length="311" mass="34137">MRAFILTCLVGLALAAPQGYNYQSNNLQLPGIPGLPGIPNIAQQAVSIDEQRVLQQALQAPKVQQLLSTSSVGSQQQQTQTQTIYQQPQQQQIFQQQPQQQQQQLLPANFGFNFQQQQQQPQQQQYQNYNPSASLVSKDIYVHVPPAEEPEERYSQPQLPIAPPRKHYRIVFIKAPTPSASKAAVRVKQAPVEEKTIIYVLTKKPDPLDLQAAIEEAAPKQISKPEVFFIKYKTQEEAAHAQRTIQAQYDQLGGTTQISDEGVAPVTSVIGALDNQRATVSSTATASGNVNAIGGLAGAIPSKYLPSHLRA</sequence>
<proteinExistence type="predicted"/>
<keyword evidence="1" id="KW-0732">Signal</keyword>
<dbReference type="SMART" id="SM00690">
    <property type="entry name" value="DM5"/>
    <property type="match status" value="1"/>
</dbReference>
<gene>
    <name evidence="4" type="primary">LOC117573377</name>
</gene>
<dbReference type="InterPro" id="IPR004145">
    <property type="entry name" value="DUF243"/>
</dbReference>
<accession>A0A9C6T7J4</accession>
<dbReference type="PANTHER" id="PTHR31927">
    <property type="entry name" value="FI07246P-RELATED-RELATED"/>
    <property type="match status" value="1"/>
</dbReference>
<organism evidence="3 4">
    <name type="scientific">Drosophila albomicans</name>
    <name type="common">Fruit fly</name>
    <dbReference type="NCBI Taxonomy" id="7291"/>
    <lineage>
        <taxon>Eukaryota</taxon>
        <taxon>Metazoa</taxon>
        <taxon>Ecdysozoa</taxon>
        <taxon>Arthropoda</taxon>
        <taxon>Hexapoda</taxon>
        <taxon>Insecta</taxon>
        <taxon>Pterygota</taxon>
        <taxon>Neoptera</taxon>
        <taxon>Endopterygota</taxon>
        <taxon>Diptera</taxon>
        <taxon>Brachycera</taxon>
        <taxon>Muscomorpha</taxon>
        <taxon>Ephydroidea</taxon>
        <taxon>Drosophilidae</taxon>
        <taxon>Drosophila</taxon>
    </lineage>
</organism>
<keyword evidence="4" id="KW-0418">Kinase</keyword>
<evidence type="ECO:0000256" key="1">
    <source>
        <dbReference type="SAM" id="SignalP"/>
    </source>
</evidence>
<dbReference type="GO" id="GO:0016301">
    <property type="term" value="F:kinase activity"/>
    <property type="evidence" value="ECO:0007669"/>
    <property type="project" value="UniProtKB-KW"/>
</dbReference>
<dbReference type="GeneID" id="117573377"/>
<dbReference type="Proteomes" id="UP000515160">
    <property type="component" value="Chromosome 2R"/>
</dbReference>
<reference evidence="4" key="1">
    <citation type="submission" date="2025-08" db="UniProtKB">
        <authorList>
            <consortium name="RefSeq"/>
        </authorList>
    </citation>
    <scope>IDENTIFICATION</scope>
    <source>
        <strain evidence="4">15112-1751.03</strain>
        <tissue evidence="4">Whole Adult</tissue>
    </source>
</reference>
<dbReference type="GO" id="GO:0008010">
    <property type="term" value="F:structural constituent of chitin-based larval cuticle"/>
    <property type="evidence" value="ECO:0007669"/>
    <property type="project" value="TreeGrafter"/>
</dbReference>
<dbReference type="GO" id="GO:0040003">
    <property type="term" value="P:chitin-based cuticle development"/>
    <property type="evidence" value="ECO:0007669"/>
    <property type="project" value="TreeGrafter"/>
</dbReference>
<evidence type="ECO:0000313" key="4">
    <source>
        <dbReference type="RefSeq" id="XP_051862806.1"/>
    </source>
</evidence>
<dbReference type="GO" id="GO:0062129">
    <property type="term" value="C:chitin-based extracellular matrix"/>
    <property type="evidence" value="ECO:0007669"/>
    <property type="project" value="TreeGrafter"/>
</dbReference>
<protein>
    <submittedName>
        <fullName evidence="4">Alpha-protein kinase 1</fullName>
    </submittedName>
</protein>
<dbReference type="OrthoDB" id="6376010at2759"/>
<dbReference type="Pfam" id="PF03103">
    <property type="entry name" value="DUF243"/>
    <property type="match status" value="1"/>
</dbReference>
<keyword evidence="4" id="KW-0808">Transferase</keyword>
<feature type="signal peptide" evidence="1">
    <location>
        <begin position="1"/>
        <end position="15"/>
    </location>
</feature>
<dbReference type="PANTHER" id="PTHR31927:SF2">
    <property type="entry name" value="FI07246P-RELATED"/>
    <property type="match status" value="1"/>
</dbReference>
<dbReference type="RefSeq" id="XP_051862806.1">
    <property type="nucleotide sequence ID" value="XM_052006846.1"/>
</dbReference>
<evidence type="ECO:0000259" key="2">
    <source>
        <dbReference type="SMART" id="SM00690"/>
    </source>
</evidence>
<dbReference type="AlphaFoldDB" id="A0A9C6T7J4"/>
<keyword evidence="3" id="KW-1185">Reference proteome</keyword>